<feature type="domain" description="N-acetyltransferase" evidence="1">
    <location>
        <begin position="58"/>
        <end position="234"/>
    </location>
</feature>
<keyword evidence="3" id="KW-1185">Reference proteome</keyword>
<reference evidence="3" key="1">
    <citation type="submission" date="2015-10" db="EMBL/GenBank/DDBJ databases">
        <authorList>
            <person name="Regsiter A."/>
            <person name="william w."/>
        </authorList>
    </citation>
    <scope>NUCLEOTIDE SEQUENCE [LARGE SCALE GENOMIC DNA]</scope>
</reference>
<dbReference type="Pfam" id="PF00583">
    <property type="entry name" value="Acetyltransf_1"/>
    <property type="match status" value="1"/>
</dbReference>
<dbReference type="Gene3D" id="3.40.630.30">
    <property type="match status" value="1"/>
</dbReference>
<dbReference type="InterPro" id="IPR016181">
    <property type="entry name" value="Acyl_CoA_acyltransferase"/>
</dbReference>
<protein>
    <submittedName>
        <fullName evidence="2">GCN5-related N-acetyltransferase</fullName>
    </submittedName>
</protein>
<evidence type="ECO:0000313" key="3">
    <source>
        <dbReference type="Proteomes" id="UP000184315"/>
    </source>
</evidence>
<proteinExistence type="predicted"/>
<name>A0A1J1LGK0_9CYAN</name>
<gene>
    <name evidence="2" type="ORF">PL9214291191</name>
</gene>
<dbReference type="STRING" id="671072.PL9214291191"/>
<dbReference type="GO" id="GO:0016747">
    <property type="term" value="F:acyltransferase activity, transferring groups other than amino-acyl groups"/>
    <property type="evidence" value="ECO:0007669"/>
    <property type="project" value="InterPro"/>
</dbReference>
<organism evidence="2 3">
    <name type="scientific">Planktothrix tepida PCC 9214</name>
    <dbReference type="NCBI Taxonomy" id="671072"/>
    <lineage>
        <taxon>Bacteria</taxon>
        <taxon>Bacillati</taxon>
        <taxon>Cyanobacteriota</taxon>
        <taxon>Cyanophyceae</taxon>
        <taxon>Oscillatoriophycideae</taxon>
        <taxon>Oscillatoriales</taxon>
        <taxon>Microcoleaceae</taxon>
        <taxon>Planktothrix</taxon>
    </lineage>
</organism>
<dbReference type="PANTHER" id="PTHR47443:SF3">
    <property type="entry name" value="GCN5-RELATED N-ACETYLTRANSFERASE 4, CHLOROPLASTIC"/>
    <property type="match status" value="1"/>
</dbReference>
<dbReference type="PANTHER" id="PTHR47443">
    <property type="entry name" value="ACYL-COA N-ACYLTRANSFERASES (NAT) SUPERFAMILY PROTEIN"/>
    <property type="match status" value="1"/>
</dbReference>
<dbReference type="EMBL" id="CZDF01000132">
    <property type="protein sequence ID" value="CUR31600.1"/>
    <property type="molecule type" value="Genomic_DNA"/>
</dbReference>
<evidence type="ECO:0000313" key="2">
    <source>
        <dbReference type="EMBL" id="CUR31600.1"/>
    </source>
</evidence>
<dbReference type="PROSITE" id="PS51186">
    <property type="entry name" value="GNAT"/>
    <property type="match status" value="1"/>
</dbReference>
<sequence length="241" mass="27543">MQGFYIHSCDLYYSCAIPKLVNHLFFSSPSNSSFFGCENLTGPGTPPPVGGSVDYSRLQIRAATLADLSALTDVLAESFHSREGIFGWVYPILRFGIYEDLRHRLVMGSEHYLCLVAVASSVGVSSSVYRLNQEYILGTVEMSLRSRYAWQLSLTSRYPYLSNLAVHPHYRQQGIAQQLLRICEQTAQGWGFSHLYLHVLENNRPARQLYYKQGYRLKEIDSGWDSVLFGQPRRLFLQKRI</sequence>
<dbReference type="InterPro" id="IPR000182">
    <property type="entry name" value="GNAT_dom"/>
</dbReference>
<accession>A0A1J1LGK0</accession>
<dbReference type="CDD" id="cd04301">
    <property type="entry name" value="NAT_SF"/>
    <property type="match status" value="1"/>
</dbReference>
<evidence type="ECO:0000259" key="1">
    <source>
        <dbReference type="PROSITE" id="PS51186"/>
    </source>
</evidence>
<dbReference type="Proteomes" id="UP000184315">
    <property type="component" value="Unassembled WGS sequence"/>
</dbReference>
<dbReference type="AlphaFoldDB" id="A0A1J1LGK0"/>
<dbReference type="SUPFAM" id="SSF55729">
    <property type="entry name" value="Acyl-CoA N-acyltransferases (Nat)"/>
    <property type="match status" value="1"/>
</dbReference>
<keyword evidence="2" id="KW-0808">Transferase</keyword>